<evidence type="ECO:0000256" key="2">
    <source>
        <dbReference type="PROSITE-ProRule" id="PRU01091"/>
    </source>
</evidence>
<feature type="DNA-binding region" description="OmpR/PhoB-type" evidence="2">
    <location>
        <begin position="30"/>
        <end position="131"/>
    </location>
</feature>
<feature type="region of interest" description="Disordered" evidence="3">
    <location>
        <begin position="1"/>
        <end position="59"/>
    </location>
</feature>
<reference evidence="5 6" key="1">
    <citation type="submission" date="2020-01" db="EMBL/GenBank/DDBJ databases">
        <title>Genomes of bacteria type strains.</title>
        <authorList>
            <person name="Chen J."/>
            <person name="Zhu S."/>
            <person name="Chen J."/>
        </authorList>
    </citation>
    <scope>NUCLEOTIDE SEQUENCE [LARGE SCALE GENOMIC DNA]</scope>
    <source>
        <strain evidence="5 6">KCTC 52919</strain>
    </source>
</reference>
<feature type="compositionally biased region" description="Basic and acidic residues" evidence="3">
    <location>
        <begin position="1"/>
        <end position="10"/>
    </location>
</feature>
<protein>
    <recommendedName>
        <fullName evidence="4">OmpR/PhoB-type domain-containing protein</fullName>
    </recommendedName>
</protein>
<dbReference type="Proteomes" id="UP000476332">
    <property type="component" value="Unassembled WGS sequence"/>
</dbReference>
<organism evidence="5 6">
    <name type="scientific">Aurantimonas aggregata</name>
    <dbReference type="NCBI Taxonomy" id="2047720"/>
    <lineage>
        <taxon>Bacteria</taxon>
        <taxon>Pseudomonadati</taxon>
        <taxon>Pseudomonadota</taxon>
        <taxon>Alphaproteobacteria</taxon>
        <taxon>Hyphomicrobiales</taxon>
        <taxon>Aurantimonadaceae</taxon>
        <taxon>Aurantimonas</taxon>
    </lineage>
</organism>
<sequence>MDARREDRPEAGQLLRRNADGVEAAPQGKGDRVENRDTQTPLQRCSNQRPTHVGADDGDRLRPGLLIAFLRSPQQILSREQLIAATRMHDEEVFDRSIDVLILRLRRKLEADPSNPRLIRTERGVGYMLTADVETVR</sequence>
<evidence type="ECO:0000256" key="3">
    <source>
        <dbReference type="SAM" id="MobiDB-lite"/>
    </source>
</evidence>
<dbReference type="Pfam" id="PF00486">
    <property type="entry name" value="Trans_reg_C"/>
    <property type="match status" value="1"/>
</dbReference>
<dbReference type="CDD" id="cd00383">
    <property type="entry name" value="trans_reg_C"/>
    <property type="match status" value="1"/>
</dbReference>
<dbReference type="Gene3D" id="1.10.10.10">
    <property type="entry name" value="Winged helix-like DNA-binding domain superfamily/Winged helix DNA-binding domain"/>
    <property type="match status" value="1"/>
</dbReference>
<dbReference type="GO" id="GO:0000160">
    <property type="term" value="P:phosphorelay signal transduction system"/>
    <property type="evidence" value="ECO:0007669"/>
    <property type="project" value="InterPro"/>
</dbReference>
<dbReference type="GO" id="GO:0006355">
    <property type="term" value="P:regulation of DNA-templated transcription"/>
    <property type="evidence" value="ECO:0007669"/>
    <property type="project" value="InterPro"/>
</dbReference>
<dbReference type="PROSITE" id="PS51755">
    <property type="entry name" value="OMPR_PHOB"/>
    <property type="match status" value="1"/>
</dbReference>
<keyword evidence="1 2" id="KW-0238">DNA-binding</keyword>
<dbReference type="InterPro" id="IPR001867">
    <property type="entry name" value="OmpR/PhoB-type_DNA-bd"/>
</dbReference>
<dbReference type="GO" id="GO:0003677">
    <property type="term" value="F:DNA binding"/>
    <property type="evidence" value="ECO:0007669"/>
    <property type="project" value="UniProtKB-UniRule"/>
</dbReference>
<keyword evidence="6" id="KW-1185">Reference proteome</keyword>
<dbReference type="AlphaFoldDB" id="A0A6L9MIY4"/>
<name>A0A6L9MIY4_9HYPH</name>
<evidence type="ECO:0000259" key="4">
    <source>
        <dbReference type="PROSITE" id="PS51755"/>
    </source>
</evidence>
<gene>
    <name evidence="5" type="ORF">GTW51_13265</name>
</gene>
<dbReference type="SUPFAM" id="SSF46894">
    <property type="entry name" value="C-terminal effector domain of the bipartite response regulators"/>
    <property type="match status" value="1"/>
</dbReference>
<comment type="caution">
    <text evidence="5">The sequence shown here is derived from an EMBL/GenBank/DDBJ whole genome shotgun (WGS) entry which is preliminary data.</text>
</comment>
<evidence type="ECO:0000256" key="1">
    <source>
        <dbReference type="ARBA" id="ARBA00023125"/>
    </source>
</evidence>
<evidence type="ECO:0000313" key="6">
    <source>
        <dbReference type="Proteomes" id="UP000476332"/>
    </source>
</evidence>
<proteinExistence type="predicted"/>
<evidence type="ECO:0000313" key="5">
    <source>
        <dbReference type="EMBL" id="NDV87671.1"/>
    </source>
</evidence>
<feature type="domain" description="OmpR/PhoB-type" evidence="4">
    <location>
        <begin position="30"/>
        <end position="131"/>
    </location>
</feature>
<accession>A0A6L9MIY4</accession>
<dbReference type="EMBL" id="JAAAMJ010000009">
    <property type="protein sequence ID" value="NDV87671.1"/>
    <property type="molecule type" value="Genomic_DNA"/>
</dbReference>
<feature type="compositionally biased region" description="Polar residues" evidence="3">
    <location>
        <begin position="38"/>
        <end position="50"/>
    </location>
</feature>
<dbReference type="InterPro" id="IPR016032">
    <property type="entry name" value="Sig_transdc_resp-reg_C-effctor"/>
</dbReference>
<dbReference type="SMART" id="SM00862">
    <property type="entry name" value="Trans_reg_C"/>
    <property type="match status" value="1"/>
</dbReference>
<dbReference type="InterPro" id="IPR036388">
    <property type="entry name" value="WH-like_DNA-bd_sf"/>
</dbReference>